<organism evidence="1 2">
    <name type="scientific">Caldiarchaeum subterraneum</name>
    <dbReference type="NCBI Taxonomy" id="311458"/>
    <lineage>
        <taxon>Archaea</taxon>
        <taxon>Nitrososphaerota</taxon>
        <taxon>Candidatus Caldarchaeales</taxon>
        <taxon>Candidatus Caldarchaeaceae</taxon>
        <taxon>Candidatus Caldarchaeum</taxon>
    </lineage>
</organism>
<accession>A0A832ZWS6</accession>
<dbReference type="PANTHER" id="PTHR38597:SF1">
    <property type="entry name" value="BLL3834 PROTEIN"/>
    <property type="match status" value="1"/>
</dbReference>
<gene>
    <name evidence="1" type="ORF">EYH45_06845</name>
</gene>
<dbReference type="PANTHER" id="PTHR38597">
    <property type="entry name" value="BLL3834 PROTEIN"/>
    <property type="match status" value="1"/>
</dbReference>
<sequence length="376" mass="42018">MRLAGTADLPLHSGPVPPWLMSRMKHLAKHILSILADEYGASEVVRRMSDPFWFQALGCVLGFDWHSSGLTTVVVGAVRDSLSLAEHGVAVAGGKGKAATGVPERIAELPLGEGVKQSLIRASRLSAKVDNAVVQDGYTLYHHAIIFNEHGEWSVVQQGMNPVEHYARRYHWLGEGLRSFVEEPHQAVVGDRVEDYVLNLTSSRNEELRRASLDLVKESPAKLARAFNLVMRGQATLDNTHLGELSNLPRHLSMPRRIDWEAVKRAYDIQPTDYEELVEVRGMGPGTVRALALVSAIIHGHEIDWRDPVKYSFAHGGKDGVPYPVERRRMDKVIGFLRDVVESSRLGLDEKRQALRRLYTLERRMYGDEQGETPGT</sequence>
<protein>
    <submittedName>
        <fullName evidence="1">DUF763 domain-containing protein</fullName>
    </submittedName>
</protein>
<evidence type="ECO:0000313" key="2">
    <source>
        <dbReference type="Proteomes" id="UP000608579"/>
    </source>
</evidence>
<evidence type="ECO:0000313" key="1">
    <source>
        <dbReference type="EMBL" id="HIQ30264.1"/>
    </source>
</evidence>
<proteinExistence type="predicted"/>
<dbReference type="EMBL" id="DQVM01000131">
    <property type="protein sequence ID" value="HIQ30264.1"/>
    <property type="molecule type" value="Genomic_DNA"/>
</dbReference>
<comment type="caution">
    <text evidence="1">The sequence shown here is derived from an EMBL/GenBank/DDBJ whole genome shotgun (WGS) entry which is preliminary data.</text>
</comment>
<dbReference type="InterPro" id="IPR008482">
    <property type="entry name" value="DUF763"/>
</dbReference>
<name>A0A832ZWS6_CALS0</name>
<dbReference type="Pfam" id="PF05559">
    <property type="entry name" value="DUF763"/>
    <property type="match status" value="1"/>
</dbReference>
<dbReference type="Proteomes" id="UP000608579">
    <property type="component" value="Unassembled WGS sequence"/>
</dbReference>
<reference evidence="1" key="1">
    <citation type="journal article" date="2020" name="ISME J.">
        <title>Gammaproteobacteria mediating utilization of methyl-, sulfur- and petroleum organic compounds in deep ocean hydrothermal plumes.</title>
        <authorList>
            <person name="Zhou Z."/>
            <person name="Liu Y."/>
            <person name="Pan J."/>
            <person name="Cron B.R."/>
            <person name="Toner B.M."/>
            <person name="Anantharaman K."/>
            <person name="Breier J.A."/>
            <person name="Dick G.J."/>
            <person name="Li M."/>
        </authorList>
    </citation>
    <scope>NUCLEOTIDE SEQUENCE</scope>
    <source>
        <strain evidence="1">SZUA-1515</strain>
    </source>
</reference>
<dbReference type="AlphaFoldDB" id="A0A832ZWS6"/>